<evidence type="ECO:0000313" key="1">
    <source>
        <dbReference type="EMBL" id="CAI8016255.1"/>
    </source>
</evidence>
<organism evidence="1 2">
    <name type="scientific">Geodia barretti</name>
    <name type="common">Barrett's horny sponge</name>
    <dbReference type="NCBI Taxonomy" id="519541"/>
    <lineage>
        <taxon>Eukaryota</taxon>
        <taxon>Metazoa</taxon>
        <taxon>Porifera</taxon>
        <taxon>Demospongiae</taxon>
        <taxon>Heteroscleromorpha</taxon>
        <taxon>Tetractinellida</taxon>
        <taxon>Astrophorina</taxon>
        <taxon>Geodiidae</taxon>
        <taxon>Geodia</taxon>
    </lineage>
</organism>
<comment type="caution">
    <text evidence="1">The sequence shown here is derived from an EMBL/GenBank/DDBJ whole genome shotgun (WGS) entry which is preliminary data.</text>
</comment>
<accession>A0AA35WJ30</accession>
<evidence type="ECO:0000313" key="2">
    <source>
        <dbReference type="Proteomes" id="UP001174909"/>
    </source>
</evidence>
<keyword evidence="2" id="KW-1185">Reference proteome</keyword>
<dbReference type="AlphaFoldDB" id="A0AA35WJ30"/>
<feature type="non-terminal residue" evidence="1">
    <location>
        <position position="1"/>
    </location>
</feature>
<gene>
    <name evidence="1" type="ORF">GBAR_LOCUS9982</name>
</gene>
<proteinExistence type="predicted"/>
<dbReference type="Proteomes" id="UP001174909">
    <property type="component" value="Unassembled WGS sequence"/>
</dbReference>
<dbReference type="EMBL" id="CASHTH010001510">
    <property type="protein sequence ID" value="CAI8016255.1"/>
    <property type="molecule type" value="Genomic_DNA"/>
</dbReference>
<name>A0AA35WJ30_GEOBA</name>
<reference evidence="1" key="1">
    <citation type="submission" date="2023-03" db="EMBL/GenBank/DDBJ databases">
        <authorList>
            <person name="Steffen K."/>
            <person name="Cardenas P."/>
        </authorList>
    </citation>
    <scope>NUCLEOTIDE SEQUENCE</scope>
</reference>
<sequence>VPEGGEYSVSVHEIHYGVVQEHVSTQVNNITVWIRKGSSLIHSNVKPVIRGICTSCIFTNDSNAKGCAITLLNDQFTFNFTIPRHSSYDIASLECFKVWQSGSYHVLASEILMDGSEGYNTLELPDITITLPSGNDNSAKQANGRLLTSKCEIINALCI</sequence>
<protein>
    <submittedName>
        <fullName evidence="1">Uncharacterized protein</fullName>
    </submittedName>
</protein>